<gene>
    <name evidence="1" type="ORF">QJS10_CPA05g01985</name>
</gene>
<organism evidence="1 2">
    <name type="scientific">Acorus calamus</name>
    <name type="common">Sweet flag</name>
    <dbReference type="NCBI Taxonomy" id="4465"/>
    <lineage>
        <taxon>Eukaryota</taxon>
        <taxon>Viridiplantae</taxon>
        <taxon>Streptophyta</taxon>
        <taxon>Embryophyta</taxon>
        <taxon>Tracheophyta</taxon>
        <taxon>Spermatophyta</taxon>
        <taxon>Magnoliopsida</taxon>
        <taxon>Liliopsida</taxon>
        <taxon>Acoraceae</taxon>
        <taxon>Acorus</taxon>
    </lineage>
</organism>
<name>A0AAV9ETY5_ACOCL</name>
<proteinExistence type="predicted"/>
<accession>A0AAV9ETY5</accession>
<reference evidence="1" key="1">
    <citation type="journal article" date="2023" name="Nat. Commun.">
        <title>Diploid and tetraploid genomes of Acorus and the evolution of monocots.</title>
        <authorList>
            <person name="Ma L."/>
            <person name="Liu K.W."/>
            <person name="Li Z."/>
            <person name="Hsiao Y.Y."/>
            <person name="Qi Y."/>
            <person name="Fu T."/>
            <person name="Tang G.D."/>
            <person name="Zhang D."/>
            <person name="Sun W.H."/>
            <person name="Liu D.K."/>
            <person name="Li Y."/>
            <person name="Chen G.Z."/>
            <person name="Liu X.D."/>
            <person name="Liao X.Y."/>
            <person name="Jiang Y.T."/>
            <person name="Yu X."/>
            <person name="Hao Y."/>
            <person name="Huang J."/>
            <person name="Zhao X.W."/>
            <person name="Ke S."/>
            <person name="Chen Y.Y."/>
            <person name="Wu W.L."/>
            <person name="Hsu J.L."/>
            <person name="Lin Y.F."/>
            <person name="Huang M.D."/>
            <person name="Li C.Y."/>
            <person name="Huang L."/>
            <person name="Wang Z.W."/>
            <person name="Zhao X."/>
            <person name="Zhong W.Y."/>
            <person name="Peng D.H."/>
            <person name="Ahmad S."/>
            <person name="Lan S."/>
            <person name="Zhang J.S."/>
            <person name="Tsai W.C."/>
            <person name="Van de Peer Y."/>
            <person name="Liu Z.J."/>
        </authorList>
    </citation>
    <scope>NUCLEOTIDE SEQUENCE</scope>
    <source>
        <strain evidence="1">CP</strain>
    </source>
</reference>
<dbReference type="EMBL" id="JAUJYO010000005">
    <property type="protein sequence ID" value="KAK1317188.1"/>
    <property type="molecule type" value="Genomic_DNA"/>
</dbReference>
<keyword evidence="2" id="KW-1185">Reference proteome</keyword>
<dbReference type="Proteomes" id="UP001180020">
    <property type="component" value="Unassembled WGS sequence"/>
</dbReference>
<dbReference type="AlphaFoldDB" id="A0AAV9ETY5"/>
<sequence>MRFRAASADVSVCHWTSSSSSSSSAASLSPAGFLGGEARRSSSDPRPEFFFPDEAFEAVVAEDPFFFSSFFTFFSSSSAASPSFSRSFSARLIAFLSFDPFFCSGGFFRINVVSLSLISTSEIYPQAAHFKVIIWNLVMMISVSGFPHP</sequence>
<evidence type="ECO:0000313" key="2">
    <source>
        <dbReference type="Proteomes" id="UP001180020"/>
    </source>
</evidence>
<evidence type="ECO:0000313" key="1">
    <source>
        <dbReference type="EMBL" id="KAK1317188.1"/>
    </source>
</evidence>
<protein>
    <submittedName>
        <fullName evidence="1">Uncharacterized protein</fullName>
    </submittedName>
</protein>
<comment type="caution">
    <text evidence="1">The sequence shown here is derived from an EMBL/GenBank/DDBJ whole genome shotgun (WGS) entry which is preliminary data.</text>
</comment>
<reference evidence="1" key="2">
    <citation type="submission" date="2023-06" db="EMBL/GenBank/DDBJ databases">
        <authorList>
            <person name="Ma L."/>
            <person name="Liu K.-W."/>
            <person name="Li Z."/>
            <person name="Hsiao Y.-Y."/>
            <person name="Qi Y."/>
            <person name="Fu T."/>
            <person name="Tang G."/>
            <person name="Zhang D."/>
            <person name="Sun W.-H."/>
            <person name="Liu D.-K."/>
            <person name="Li Y."/>
            <person name="Chen G.-Z."/>
            <person name="Liu X.-D."/>
            <person name="Liao X.-Y."/>
            <person name="Jiang Y.-T."/>
            <person name="Yu X."/>
            <person name="Hao Y."/>
            <person name="Huang J."/>
            <person name="Zhao X.-W."/>
            <person name="Ke S."/>
            <person name="Chen Y.-Y."/>
            <person name="Wu W.-L."/>
            <person name="Hsu J.-L."/>
            <person name="Lin Y.-F."/>
            <person name="Huang M.-D."/>
            <person name="Li C.-Y."/>
            <person name="Huang L."/>
            <person name="Wang Z.-W."/>
            <person name="Zhao X."/>
            <person name="Zhong W.-Y."/>
            <person name="Peng D.-H."/>
            <person name="Ahmad S."/>
            <person name="Lan S."/>
            <person name="Zhang J.-S."/>
            <person name="Tsai W.-C."/>
            <person name="Van De Peer Y."/>
            <person name="Liu Z.-J."/>
        </authorList>
    </citation>
    <scope>NUCLEOTIDE SEQUENCE</scope>
    <source>
        <strain evidence="1">CP</strain>
        <tissue evidence="1">Leaves</tissue>
    </source>
</reference>